<dbReference type="PIRSF" id="PIRSF035875">
    <property type="entry name" value="RNase_BN"/>
    <property type="match status" value="1"/>
</dbReference>
<evidence type="ECO:0000256" key="5">
    <source>
        <dbReference type="ARBA" id="ARBA00023136"/>
    </source>
</evidence>
<keyword evidence="5 6" id="KW-0472">Membrane</keyword>
<feature type="transmembrane region" description="Helical" evidence="6">
    <location>
        <begin position="151"/>
        <end position="173"/>
    </location>
</feature>
<evidence type="ECO:0000256" key="3">
    <source>
        <dbReference type="ARBA" id="ARBA00022692"/>
    </source>
</evidence>
<proteinExistence type="predicted"/>
<keyword evidence="10" id="KW-1185">Reference proteome</keyword>
<dbReference type="EMBL" id="CP051205">
    <property type="protein sequence ID" value="QJB33132.1"/>
    <property type="molecule type" value="Genomic_DNA"/>
</dbReference>
<dbReference type="Pfam" id="PF03631">
    <property type="entry name" value="Virul_fac_BrkB"/>
    <property type="match status" value="1"/>
</dbReference>
<accession>A0AAE6ZJL7</accession>
<reference evidence="7" key="2">
    <citation type="submission" date="2020-09" db="EMBL/GenBank/DDBJ databases">
        <authorList>
            <person name="Kittiwongwattana C."/>
        </authorList>
    </citation>
    <scope>NUCLEOTIDE SEQUENCE</scope>
    <source>
        <strain evidence="10">1303</strain>
        <strain evidence="7">1310</strain>
    </source>
</reference>
<dbReference type="Proteomes" id="UP000503144">
    <property type="component" value="Chromosome"/>
</dbReference>
<dbReference type="AlphaFoldDB" id="A0AAE6ZJL7"/>
<evidence type="ECO:0000256" key="4">
    <source>
        <dbReference type="ARBA" id="ARBA00022989"/>
    </source>
</evidence>
<evidence type="ECO:0000313" key="7">
    <source>
        <dbReference type="EMBL" id="QJB33132.1"/>
    </source>
</evidence>
<feature type="transmembrane region" description="Helical" evidence="6">
    <location>
        <begin position="253"/>
        <end position="276"/>
    </location>
</feature>
<evidence type="ECO:0000313" key="9">
    <source>
        <dbReference type="Proteomes" id="UP000502421"/>
    </source>
</evidence>
<keyword evidence="4 6" id="KW-1133">Transmembrane helix</keyword>
<dbReference type="EMBL" id="CP051204">
    <property type="protein sequence ID" value="QJB39607.1"/>
    <property type="molecule type" value="Genomic_DNA"/>
</dbReference>
<feature type="transmembrane region" description="Helical" evidence="6">
    <location>
        <begin position="101"/>
        <end position="122"/>
    </location>
</feature>
<feature type="transmembrane region" description="Helical" evidence="6">
    <location>
        <begin position="35"/>
        <end position="62"/>
    </location>
</feature>
<name>A0AAE6ZJL7_9BACT</name>
<dbReference type="PANTHER" id="PTHR30213">
    <property type="entry name" value="INNER MEMBRANE PROTEIN YHJD"/>
    <property type="match status" value="1"/>
</dbReference>
<dbReference type="GO" id="GO:0005886">
    <property type="term" value="C:plasma membrane"/>
    <property type="evidence" value="ECO:0007669"/>
    <property type="project" value="UniProtKB-SubCell"/>
</dbReference>
<reference evidence="9" key="1">
    <citation type="submission" date="2020-04" db="EMBL/GenBank/DDBJ databases">
        <authorList>
            <person name="Kittiwongwattana C."/>
        </authorList>
    </citation>
    <scope>NUCLEOTIDE SEQUENCE [LARGE SCALE GENOMIC DNA]</scope>
    <source>
        <strain evidence="8 10">1303</strain>
        <strain evidence="9">1310</strain>
    </source>
</reference>
<dbReference type="InterPro" id="IPR017039">
    <property type="entry name" value="Virul_fac_BrkB"/>
</dbReference>
<evidence type="ECO:0000313" key="8">
    <source>
        <dbReference type="EMBL" id="QJB39607.1"/>
    </source>
</evidence>
<gene>
    <name evidence="8" type="ORF">HF324_17775</name>
    <name evidence="7" type="ORF">HF329_18135</name>
</gene>
<protein>
    <submittedName>
        <fullName evidence="7">YihY/virulence factor BrkB family protein</fullName>
    </submittedName>
</protein>
<dbReference type="Proteomes" id="UP000502421">
    <property type="component" value="Chromosome"/>
</dbReference>
<dbReference type="RefSeq" id="WP_168805995.1">
    <property type="nucleotide sequence ID" value="NZ_CP051204.2"/>
</dbReference>
<evidence type="ECO:0000313" key="10">
    <source>
        <dbReference type="Proteomes" id="UP000503144"/>
    </source>
</evidence>
<comment type="subcellular location">
    <subcellularLocation>
        <location evidence="1">Cell membrane</location>
        <topology evidence="1">Multi-pass membrane protein</topology>
    </subcellularLocation>
</comment>
<dbReference type="KEGG" id="coy:HF329_18135"/>
<evidence type="ECO:0000256" key="2">
    <source>
        <dbReference type="ARBA" id="ARBA00022475"/>
    </source>
</evidence>
<dbReference type="PANTHER" id="PTHR30213:SF1">
    <property type="entry name" value="INNER MEMBRANE PROTEIN YHJD"/>
    <property type="match status" value="1"/>
</dbReference>
<sequence>MGEITTTKRQPYWRLLLLSFKDAYQSLQANDPLRLAGATAFFTTFALPAILVILIQLLRLIFRMEHPGRRLSMQLEALFGVETAEAIVQTLRAFRSIAQNWLIGIAGFLFLLFVATTLFKIIKGSINELWKIKPVHRASFGRIMVSRLRGVLVIFFAGLLFLIDVVAEAAQAFLGKYISIYLPALASYYNSALNYVLSVLIVTAWFYLVFYFIPDGRPRLKPGIIGALVTGILFSIGKIVLKVLLTYSSINTLYGASASTVLLLLFMFYSSIIFYFGAAFTNAWSYHTGMPIRAAHHAAHYELKTAEEQPSASTDNKLP</sequence>
<organism evidence="7 9">
    <name type="scientific">Chitinophaga oryzae</name>
    <dbReference type="NCBI Taxonomy" id="2725414"/>
    <lineage>
        <taxon>Bacteria</taxon>
        <taxon>Pseudomonadati</taxon>
        <taxon>Bacteroidota</taxon>
        <taxon>Chitinophagia</taxon>
        <taxon>Chitinophagales</taxon>
        <taxon>Chitinophagaceae</taxon>
        <taxon>Chitinophaga</taxon>
    </lineage>
</organism>
<evidence type="ECO:0000256" key="1">
    <source>
        <dbReference type="ARBA" id="ARBA00004651"/>
    </source>
</evidence>
<keyword evidence="3 6" id="KW-0812">Transmembrane</keyword>
<feature type="transmembrane region" description="Helical" evidence="6">
    <location>
        <begin position="193"/>
        <end position="213"/>
    </location>
</feature>
<feature type="transmembrane region" description="Helical" evidence="6">
    <location>
        <begin position="225"/>
        <end position="247"/>
    </location>
</feature>
<evidence type="ECO:0000256" key="6">
    <source>
        <dbReference type="SAM" id="Phobius"/>
    </source>
</evidence>
<keyword evidence="2" id="KW-1003">Cell membrane</keyword>